<dbReference type="AlphaFoldDB" id="A0AAW5E155"/>
<sequence>MKKFVIDGTQFVGLQLGDDYEIVTVTTWDHDCNILPYRRAFRKNIMDIIHMNRSGRSIEETVQNTENSSDFWFIQATRPLDENQQVYRLKENMIDFDTAIDCGFGIIRVLKGKYEGEYFLYNSENDEEDTGFMLDIYLQIAVKNYDNKSLEKYVNTKYGRQLLRILQLTSDNALTHKLDMSFQRKKGGDNLVILGRKQHGSY</sequence>
<protein>
    <submittedName>
        <fullName evidence="1">Uncharacterized protein</fullName>
    </submittedName>
</protein>
<gene>
    <name evidence="1" type="ORF">MJG50_03875</name>
</gene>
<reference evidence="1" key="1">
    <citation type="submission" date="2022-02" db="EMBL/GenBank/DDBJ databases">
        <title>Fredinandcohnia quinoae sp. nov. isolated from Chenopodium quinoa seeds.</title>
        <authorList>
            <person name="Saati-Santamaria Z."/>
            <person name="Flores-Felix J.D."/>
            <person name="Igual J.M."/>
            <person name="Velazquez E."/>
            <person name="Garcia-Fraile P."/>
            <person name="Martinez-Molina E."/>
        </authorList>
    </citation>
    <scope>NUCLEOTIDE SEQUENCE</scope>
    <source>
        <strain evidence="1">SECRCQ15</strain>
    </source>
</reference>
<evidence type="ECO:0000313" key="2">
    <source>
        <dbReference type="Proteomes" id="UP001431131"/>
    </source>
</evidence>
<dbReference type="RefSeq" id="WP_240252880.1">
    <property type="nucleotide sequence ID" value="NZ_JAKTTI010000003.1"/>
</dbReference>
<organism evidence="1 2">
    <name type="scientific">Fredinandcohnia quinoae</name>
    <dbReference type="NCBI Taxonomy" id="2918902"/>
    <lineage>
        <taxon>Bacteria</taxon>
        <taxon>Bacillati</taxon>
        <taxon>Bacillota</taxon>
        <taxon>Bacilli</taxon>
        <taxon>Bacillales</taxon>
        <taxon>Bacillaceae</taxon>
        <taxon>Fredinandcohnia</taxon>
    </lineage>
</organism>
<dbReference type="Proteomes" id="UP001431131">
    <property type="component" value="Unassembled WGS sequence"/>
</dbReference>
<comment type="caution">
    <text evidence="1">The sequence shown here is derived from an EMBL/GenBank/DDBJ whole genome shotgun (WGS) entry which is preliminary data.</text>
</comment>
<proteinExistence type="predicted"/>
<keyword evidence="2" id="KW-1185">Reference proteome</keyword>
<name>A0AAW5E155_9BACI</name>
<accession>A0AAW5E155</accession>
<evidence type="ECO:0000313" key="1">
    <source>
        <dbReference type="EMBL" id="MCH1624454.1"/>
    </source>
</evidence>
<dbReference type="EMBL" id="JAKTTI010000003">
    <property type="protein sequence ID" value="MCH1624454.1"/>
    <property type="molecule type" value="Genomic_DNA"/>
</dbReference>